<dbReference type="SMART" id="SM00342">
    <property type="entry name" value="HTH_ARAC"/>
    <property type="match status" value="1"/>
</dbReference>
<keyword evidence="2" id="KW-0804">Transcription</keyword>
<dbReference type="RefSeq" id="WP_093283477.1">
    <property type="nucleotide sequence ID" value="NZ_FOFS01000004.1"/>
</dbReference>
<dbReference type="EMBL" id="FOFS01000004">
    <property type="protein sequence ID" value="SEQ14820.1"/>
    <property type="molecule type" value="Genomic_DNA"/>
</dbReference>
<feature type="domain" description="HTH araC/xylS-type" evidence="3">
    <location>
        <begin position="204"/>
        <end position="302"/>
    </location>
</feature>
<dbReference type="Pfam" id="PF12833">
    <property type="entry name" value="HTH_18"/>
    <property type="match status" value="1"/>
</dbReference>
<protein>
    <submittedName>
        <fullName evidence="4">Helix-turn-helix domain-containing protein</fullName>
    </submittedName>
</protein>
<dbReference type="PANTHER" id="PTHR43436:SF1">
    <property type="entry name" value="TRANSCRIPTIONAL REGULATORY PROTEIN"/>
    <property type="match status" value="1"/>
</dbReference>
<dbReference type="Pfam" id="PF06719">
    <property type="entry name" value="AraC_N"/>
    <property type="match status" value="1"/>
</dbReference>
<dbReference type="AlphaFoldDB" id="A0A1H9DMT8"/>
<dbReference type="Proteomes" id="UP000199233">
    <property type="component" value="Unassembled WGS sequence"/>
</dbReference>
<proteinExistence type="predicted"/>
<dbReference type="InterPro" id="IPR018060">
    <property type="entry name" value="HTH_AraC"/>
</dbReference>
<evidence type="ECO:0000256" key="2">
    <source>
        <dbReference type="ARBA" id="ARBA00023163"/>
    </source>
</evidence>
<dbReference type="InterPro" id="IPR009057">
    <property type="entry name" value="Homeodomain-like_sf"/>
</dbReference>
<evidence type="ECO:0000259" key="3">
    <source>
        <dbReference type="PROSITE" id="PS01124"/>
    </source>
</evidence>
<dbReference type="Gene3D" id="1.10.10.60">
    <property type="entry name" value="Homeodomain-like"/>
    <property type="match status" value="2"/>
</dbReference>
<gene>
    <name evidence="4" type="ORF">SAMN04488038_104100</name>
</gene>
<name>A0A1H9DMT8_9GAMM</name>
<dbReference type="InterPro" id="IPR009594">
    <property type="entry name" value="Tscrpt_reg_HTH_AraC_N"/>
</dbReference>
<reference evidence="5" key="1">
    <citation type="submission" date="2016-10" db="EMBL/GenBank/DDBJ databases">
        <authorList>
            <person name="Varghese N."/>
            <person name="Submissions S."/>
        </authorList>
    </citation>
    <scope>NUCLEOTIDE SEQUENCE [LARGE SCALE GENOMIC DNA]</scope>
    <source>
        <strain evidence="5">DSM 25927</strain>
    </source>
</reference>
<evidence type="ECO:0000256" key="1">
    <source>
        <dbReference type="ARBA" id="ARBA00023015"/>
    </source>
</evidence>
<organism evidence="4 5">
    <name type="scientific">Solimonas aquatica</name>
    <dbReference type="NCBI Taxonomy" id="489703"/>
    <lineage>
        <taxon>Bacteria</taxon>
        <taxon>Pseudomonadati</taxon>
        <taxon>Pseudomonadota</taxon>
        <taxon>Gammaproteobacteria</taxon>
        <taxon>Nevskiales</taxon>
        <taxon>Nevskiaceae</taxon>
        <taxon>Solimonas</taxon>
    </lineage>
</organism>
<dbReference type="GO" id="GO:0003700">
    <property type="term" value="F:DNA-binding transcription factor activity"/>
    <property type="evidence" value="ECO:0007669"/>
    <property type="project" value="InterPro"/>
</dbReference>
<dbReference type="PROSITE" id="PS01124">
    <property type="entry name" value="HTH_ARAC_FAMILY_2"/>
    <property type="match status" value="1"/>
</dbReference>
<dbReference type="OrthoDB" id="34150at2"/>
<dbReference type="SUPFAM" id="SSF46689">
    <property type="entry name" value="Homeodomain-like"/>
    <property type="match status" value="2"/>
</dbReference>
<dbReference type="GO" id="GO:0043565">
    <property type="term" value="F:sequence-specific DNA binding"/>
    <property type="evidence" value="ECO:0007669"/>
    <property type="project" value="InterPro"/>
</dbReference>
<keyword evidence="1" id="KW-0805">Transcription regulation</keyword>
<evidence type="ECO:0000313" key="4">
    <source>
        <dbReference type="EMBL" id="SEQ14820.1"/>
    </source>
</evidence>
<dbReference type="STRING" id="489703.SAMN04488038_104100"/>
<dbReference type="PANTHER" id="PTHR43436">
    <property type="entry name" value="ARAC-FAMILY TRANSCRIPTIONAL REGULATOR"/>
    <property type="match status" value="1"/>
</dbReference>
<sequence>MSSTVLPLNSNESGHEPRRTELVARLSRLATTDGRHQTAIEAVQIIRASTPTQALPALYEPALCVVVQGRKHALLHGETYVYDPLRYLVVSVAMPIIAQIIEASPERPYLCLRINIDARELGSLLLDGGAPSAGAVDRGLYSAQLSEALLDAVLRLVRLLDTPEDVPVLAPLVLREIHYRSLTGELGHRLRALALVDSRAERIHRTLQLLRERYAQNLSLEQLAQTANMSLSSLHQHFKAVTAMSPLQYQKQLRLHEAQRLMLGEGLEAASAAHRVGYESASQFSREYKRLFGVPPRQQIEALRRRAGEHRSP</sequence>
<keyword evidence="5" id="KW-1185">Reference proteome</keyword>
<evidence type="ECO:0000313" key="5">
    <source>
        <dbReference type="Proteomes" id="UP000199233"/>
    </source>
</evidence>
<accession>A0A1H9DMT8</accession>